<evidence type="ECO:0000313" key="3">
    <source>
        <dbReference type="Proteomes" id="UP001519460"/>
    </source>
</evidence>
<sequence length="102" mass="11600">MLTIGTLHVPSVLLSLCVWSCLYYLLRWLDPSRKAEWHCRIVTAVHATFITSLSAWAIFVHGPSPFTDAGGPNTSLQVKVTTICLGYFLFDFSWCIYFRLKV</sequence>
<dbReference type="Proteomes" id="UP001519460">
    <property type="component" value="Unassembled WGS sequence"/>
</dbReference>
<protein>
    <recommendedName>
        <fullName evidence="4">TLC domain-containing protein</fullName>
    </recommendedName>
</protein>
<evidence type="ECO:0000313" key="2">
    <source>
        <dbReference type="EMBL" id="KAK7477550.1"/>
    </source>
</evidence>
<accession>A0ABD0JSD5</accession>
<feature type="transmembrane region" description="Helical" evidence="1">
    <location>
        <begin position="41"/>
        <end position="60"/>
    </location>
</feature>
<dbReference type="PANTHER" id="PTHR31898">
    <property type="entry name" value="TRANSMEMBRANE PROTEIN 136"/>
    <property type="match status" value="1"/>
</dbReference>
<feature type="transmembrane region" description="Helical" evidence="1">
    <location>
        <begin position="12"/>
        <end position="29"/>
    </location>
</feature>
<keyword evidence="1" id="KW-1133">Transmembrane helix</keyword>
<dbReference type="AlphaFoldDB" id="A0ABD0JSD5"/>
<reference evidence="2 3" key="1">
    <citation type="journal article" date="2023" name="Sci. Data">
        <title>Genome assembly of the Korean intertidal mud-creeper Batillaria attramentaria.</title>
        <authorList>
            <person name="Patra A.K."/>
            <person name="Ho P.T."/>
            <person name="Jun S."/>
            <person name="Lee S.J."/>
            <person name="Kim Y."/>
            <person name="Won Y.J."/>
        </authorList>
    </citation>
    <scope>NUCLEOTIDE SEQUENCE [LARGE SCALE GENOMIC DNA]</scope>
    <source>
        <strain evidence="2">Wonlab-2016</strain>
    </source>
</reference>
<dbReference type="PANTHER" id="PTHR31898:SF1">
    <property type="entry name" value="TLC DOMAIN-CONTAINING PROTEIN 5"/>
    <property type="match status" value="1"/>
</dbReference>
<dbReference type="InterPro" id="IPR042512">
    <property type="entry name" value="TLCD5"/>
</dbReference>
<gene>
    <name evidence="2" type="ORF">BaRGS_00031235</name>
</gene>
<keyword evidence="1" id="KW-0812">Transmembrane</keyword>
<feature type="transmembrane region" description="Helical" evidence="1">
    <location>
        <begin position="80"/>
        <end position="100"/>
    </location>
</feature>
<keyword evidence="1" id="KW-0472">Membrane</keyword>
<dbReference type="EMBL" id="JACVVK020000347">
    <property type="protein sequence ID" value="KAK7477550.1"/>
    <property type="molecule type" value="Genomic_DNA"/>
</dbReference>
<evidence type="ECO:0000256" key="1">
    <source>
        <dbReference type="SAM" id="Phobius"/>
    </source>
</evidence>
<proteinExistence type="predicted"/>
<evidence type="ECO:0008006" key="4">
    <source>
        <dbReference type="Google" id="ProtNLM"/>
    </source>
</evidence>
<keyword evidence="3" id="KW-1185">Reference proteome</keyword>
<name>A0ABD0JSD5_9CAEN</name>
<comment type="caution">
    <text evidence="2">The sequence shown here is derived from an EMBL/GenBank/DDBJ whole genome shotgun (WGS) entry which is preliminary data.</text>
</comment>
<organism evidence="2 3">
    <name type="scientific">Batillaria attramentaria</name>
    <dbReference type="NCBI Taxonomy" id="370345"/>
    <lineage>
        <taxon>Eukaryota</taxon>
        <taxon>Metazoa</taxon>
        <taxon>Spiralia</taxon>
        <taxon>Lophotrochozoa</taxon>
        <taxon>Mollusca</taxon>
        <taxon>Gastropoda</taxon>
        <taxon>Caenogastropoda</taxon>
        <taxon>Sorbeoconcha</taxon>
        <taxon>Cerithioidea</taxon>
        <taxon>Batillariidae</taxon>
        <taxon>Batillaria</taxon>
    </lineage>
</organism>